<proteinExistence type="predicted"/>
<sequence>MLQYYYFYSNVDYDCLRKYDNNNKHFSITIIIENREAEQKHVTGYKCVYGYDNYRVKLEYDIRTGRWKIIPQQLSDILFHDIQTLGFNEQIETIIKRLNQQFFVLIYFEIFSPFFNQTIQPSTTQQNEVNPLVNIVQENSEQLYPNVDYDLYSSVCGSRSDVNSLAPPSTAPRRSRQNSACSTQSSVRYLLKIYRSFPLPSAPVRQRRVIESILLHVQRKKKTFEKIVDVIKERETITMYDLGLEFLHVHNDVDCQVDDIGPRSVLILNYKDQYTSVHV</sequence>
<evidence type="ECO:0000313" key="1">
    <source>
        <dbReference type="EMBL" id="CAF1481111.1"/>
    </source>
</evidence>
<dbReference type="Proteomes" id="UP000663845">
    <property type="component" value="Unassembled WGS sequence"/>
</dbReference>
<comment type="caution">
    <text evidence="1">The sequence shown here is derived from an EMBL/GenBank/DDBJ whole genome shotgun (WGS) entry which is preliminary data.</text>
</comment>
<dbReference type="AlphaFoldDB" id="A0A815RS81"/>
<protein>
    <submittedName>
        <fullName evidence="1">Uncharacterized protein</fullName>
    </submittedName>
</protein>
<organism evidence="1 2">
    <name type="scientific">Adineta steineri</name>
    <dbReference type="NCBI Taxonomy" id="433720"/>
    <lineage>
        <taxon>Eukaryota</taxon>
        <taxon>Metazoa</taxon>
        <taxon>Spiralia</taxon>
        <taxon>Gnathifera</taxon>
        <taxon>Rotifera</taxon>
        <taxon>Eurotatoria</taxon>
        <taxon>Bdelloidea</taxon>
        <taxon>Adinetida</taxon>
        <taxon>Adinetidae</taxon>
        <taxon>Adineta</taxon>
    </lineage>
</organism>
<gene>
    <name evidence="1" type="ORF">JYZ213_LOCUS42377</name>
</gene>
<accession>A0A815RS81</accession>
<dbReference type="EMBL" id="CAJNOG010001945">
    <property type="protein sequence ID" value="CAF1481111.1"/>
    <property type="molecule type" value="Genomic_DNA"/>
</dbReference>
<name>A0A815RS81_9BILA</name>
<evidence type="ECO:0000313" key="2">
    <source>
        <dbReference type="Proteomes" id="UP000663845"/>
    </source>
</evidence>
<reference evidence="1" key="1">
    <citation type="submission" date="2021-02" db="EMBL/GenBank/DDBJ databases">
        <authorList>
            <person name="Nowell W R."/>
        </authorList>
    </citation>
    <scope>NUCLEOTIDE SEQUENCE</scope>
</reference>